<dbReference type="Gene3D" id="3.40.390.70">
    <property type="match status" value="1"/>
</dbReference>
<dbReference type="AlphaFoldDB" id="A0A6B3LPS1"/>
<feature type="chain" id="PRO_5025395405" description="Substrate import-associated zinc metallohydrolase lipoprotein" evidence="1">
    <location>
        <begin position="21"/>
        <end position="446"/>
    </location>
</feature>
<feature type="signal peptide" evidence="1">
    <location>
        <begin position="1"/>
        <end position="20"/>
    </location>
</feature>
<dbReference type="Proteomes" id="UP000474777">
    <property type="component" value="Unassembled WGS sequence"/>
</dbReference>
<dbReference type="SUPFAM" id="SSF55486">
    <property type="entry name" value="Metalloproteases ('zincins'), catalytic domain"/>
    <property type="match status" value="1"/>
</dbReference>
<protein>
    <recommendedName>
        <fullName evidence="4">Substrate import-associated zinc metallohydrolase lipoprotein</fullName>
    </recommendedName>
</protein>
<keyword evidence="1" id="KW-0732">Signal</keyword>
<proteinExistence type="predicted"/>
<dbReference type="EMBL" id="JAAGWD010000003">
    <property type="protein sequence ID" value="NEM97843.1"/>
    <property type="molecule type" value="Genomic_DNA"/>
</dbReference>
<gene>
    <name evidence="2" type="ORF">GXP69_09070</name>
</gene>
<keyword evidence="3" id="KW-1185">Reference proteome</keyword>
<dbReference type="RefSeq" id="WP_163914578.1">
    <property type="nucleotide sequence ID" value="NZ_JAAGWD010000003.1"/>
</dbReference>
<evidence type="ECO:0000313" key="3">
    <source>
        <dbReference type="Proteomes" id="UP000474777"/>
    </source>
</evidence>
<dbReference type="Pfam" id="PF15890">
    <property type="entry name" value="Peptidase_Mx1"/>
    <property type="match status" value="1"/>
</dbReference>
<sequence length="446" mass="50269">MKLRHIKVAALLLAVTFVTACSKDDEDLNKPILGLGGDSWTHSELDKWLYQNFTVPYNIEVKYRWDGSELALDRTLVPAKEEKIQPLMETMKHAWIDVYEAEAGETFVKRFVPKQYVLVGSPQYNASGTITLGEAEGGRKVTLYRVNQFEKNKREIVQPILKTIQHEFAHILHQTVMYPPEYEQITPMGYTSSWNNISVTNARESGYISSYAQASPNEDFVEMIAIMLTQGKTDYEAIIAGISNPEAVAALRKKEEIVVTYFKQVWNIDFYKLQARAELALEDIAPKPVIPLHTQFGFGNIYSTMMINPAGQSDDFLEKYNTADANLKTAGGRYIEYIRLIAEDNNRVTYQIRYINPSSGSPFVANFIYNMSVDNKGVASFTIAEAPAGNANTYKTHLAPLTNYIELNTFKIEWKDGKPVLGATEQYGKFTATGNPSSFFFGQLGN</sequence>
<comment type="caution">
    <text evidence="2">The sequence shown here is derived from an EMBL/GenBank/DDBJ whole genome shotgun (WGS) entry which is preliminary data.</text>
</comment>
<accession>A0A6B3LPS1</accession>
<dbReference type="NCBIfam" id="TIGR04549">
    <property type="entry name" value="LP_HExxH_w_tonB"/>
    <property type="match status" value="1"/>
</dbReference>
<reference evidence="2 3" key="1">
    <citation type="submission" date="2020-02" db="EMBL/GenBank/DDBJ databases">
        <authorList>
            <person name="Kim M.K."/>
        </authorList>
    </citation>
    <scope>NUCLEOTIDE SEQUENCE [LARGE SCALE GENOMIC DNA]</scope>
    <source>
        <strain evidence="2 3">BT327</strain>
    </source>
</reference>
<evidence type="ECO:0008006" key="4">
    <source>
        <dbReference type="Google" id="ProtNLM"/>
    </source>
</evidence>
<evidence type="ECO:0000313" key="2">
    <source>
        <dbReference type="EMBL" id="NEM97843.1"/>
    </source>
</evidence>
<name>A0A6B3LPS1_9BACT</name>
<evidence type="ECO:0000256" key="1">
    <source>
        <dbReference type="SAM" id="SignalP"/>
    </source>
</evidence>
<organism evidence="2 3">
    <name type="scientific">Pontibacter burrus</name>
    <dbReference type="NCBI Taxonomy" id="2704466"/>
    <lineage>
        <taxon>Bacteria</taxon>
        <taxon>Pseudomonadati</taxon>
        <taxon>Bacteroidota</taxon>
        <taxon>Cytophagia</taxon>
        <taxon>Cytophagales</taxon>
        <taxon>Hymenobacteraceae</taxon>
        <taxon>Pontibacter</taxon>
    </lineage>
</organism>
<dbReference type="PROSITE" id="PS51257">
    <property type="entry name" value="PROKAR_LIPOPROTEIN"/>
    <property type="match status" value="1"/>
</dbReference>
<dbReference type="InterPro" id="IPR030890">
    <property type="entry name" value="LP_HExxH_w_TonB"/>
</dbReference>